<dbReference type="EMBL" id="JAMZEJ010000009">
    <property type="protein sequence ID" value="MCQ8242072.1"/>
    <property type="molecule type" value="Genomic_DNA"/>
</dbReference>
<evidence type="ECO:0000256" key="1">
    <source>
        <dbReference type="SAM" id="MobiDB-lite"/>
    </source>
</evidence>
<feature type="compositionally biased region" description="Low complexity" evidence="1">
    <location>
        <begin position="255"/>
        <end position="271"/>
    </location>
</feature>
<accession>A0ABT1W0F0</accession>
<reference evidence="2 3" key="1">
    <citation type="submission" date="2022-06" db="EMBL/GenBank/DDBJ databases">
        <title>Rhizosaccharibacter gen. nov. sp. nov. KSS12, endophytic bacteria isolated from sugarcane.</title>
        <authorList>
            <person name="Pitiwittayakul N."/>
        </authorList>
    </citation>
    <scope>NUCLEOTIDE SEQUENCE [LARGE SCALE GENOMIC DNA]</scope>
    <source>
        <strain evidence="2 3">KSS12</strain>
    </source>
</reference>
<sequence length="340" mass="34772">MRPSVSRILPGTRCSTGAVFRDPARGAGRRLFRTLLRVAGAAALIPVAAAAQTEAPGGQAAPHHPAAAHHGSTTHSAAAHKAASGHPKRPPSHGTTAHPAGAHHPAPAHPGSRSGTHPGPRHPVAPHPAPAPAPVPVPVPAPEVPAAPTKGSNTGLPLPRYAALRADEVNLRNGPGTRYPIQWVYKRRDLPVRVEREFDVWRLVEDMDGVKGWVNQATLVGTRTFVVLPAGGAGTRTPGADATDQGTGQQVPRTAPTGANGAGSSASAPLPADTPGGGRVLRAAASDDAAAVAILQPGVIGRLRTCQAGSAWCKVSLKTVSGWLRRDAMWGLAPDEAIGP</sequence>
<dbReference type="Pfam" id="PF06347">
    <property type="entry name" value="SH3_4"/>
    <property type="match status" value="2"/>
</dbReference>
<protein>
    <submittedName>
        <fullName evidence="2">SH3 domain-containing protein</fullName>
    </submittedName>
</protein>
<name>A0ABT1W0F0_9PROT</name>
<dbReference type="Gene3D" id="2.30.30.40">
    <property type="entry name" value="SH3 Domains"/>
    <property type="match status" value="1"/>
</dbReference>
<dbReference type="RefSeq" id="WP_422920826.1">
    <property type="nucleotide sequence ID" value="NZ_JAMZEJ010000009.1"/>
</dbReference>
<proteinExistence type="predicted"/>
<gene>
    <name evidence="2" type="ORF">NFI88_14630</name>
</gene>
<evidence type="ECO:0000313" key="2">
    <source>
        <dbReference type="EMBL" id="MCQ8242072.1"/>
    </source>
</evidence>
<feature type="region of interest" description="Disordered" evidence="1">
    <location>
        <begin position="55"/>
        <end position="156"/>
    </location>
</feature>
<feature type="compositionally biased region" description="Low complexity" evidence="1">
    <location>
        <begin position="55"/>
        <end position="85"/>
    </location>
</feature>
<feature type="compositionally biased region" description="Pro residues" evidence="1">
    <location>
        <begin position="121"/>
        <end position="145"/>
    </location>
</feature>
<feature type="region of interest" description="Disordered" evidence="1">
    <location>
        <begin position="235"/>
        <end position="278"/>
    </location>
</feature>
<feature type="compositionally biased region" description="Low complexity" evidence="1">
    <location>
        <begin position="235"/>
        <end position="244"/>
    </location>
</feature>
<evidence type="ECO:0000313" key="3">
    <source>
        <dbReference type="Proteomes" id="UP001524547"/>
    </source>
</evidence>
<comment type="caution">
    <text evidence="2">The sequence shown here is derived from an EMBL/GenBank/DDBJ whole genome shotgun (WGS) entry which is preliminary data.</text>
</comment>
<dbReference type="Proteomes" id="UP001524547">
    <property type="component" value="Unassembled WGS sequence"/>
</dbReference>
<dbReference type="InterPro" id="IPR010466">
    <property type="entry name" value="DUF1058"/>
</dbReference>
<keyword evidence="3" id="KW-1185">Reference proteome</keyword>
<feature type="compositionally biased region" description="Low complexity" evidence="1">
    <location>
        <begin position="93"/>
        <end position="111"/>
    </location>
</feature>
<organism evidence="2 3">
    <name type="scientific">Rhizosaccharibacter radicis</name>
    <dbReference type="NCBI Taxonomy" id="2782605"/>
    <lineage>
        <taxon>Bacteria</taxon>
        <taxon>Pseudomonadati</taxon>
        <taxon>Pseudomonadota</taxon>
        <taxon>Alphaproteobacteria</taxon>
        <taxon>Acetobacterales</taxon>
        <taxon>Acetobacteraceae</taxon>
        <taxon>Rhizosaccharibacter</taxon>
    </lineage>
</organism>